<proteinExistence type="predicted"/>
<sequence>MSNIINKTKVFKPNYRDAGRSHIQNLNEYRDLYDKSINNNEKFWSE</sequence>
<evidence type="ECO:0000313" key="1">
    <source>
        <dbReference type="EMBL" id="SVD85631.1"/>
    </source>
</evidence>
<name>A0A382YRE3_9ZZZZ</name>
<gene>
    <name evidence="1" type="ORF">METZ01_LOCUS438485</name>
</gene>
<evidence type="ECO:0008006" key="2">
    <source>
        <dbReference type="Google" id="ProtNLM"/>
    </source>
</evidence>
<dbReference type="AlphaFoldDB" id="A0A382YRE3"/>
<feature type="non-terminal residue" evidence="1">
    <location>
        <position position="46"/>
    </location>
</feature>
<reference evidence="1" key="1">
    <citation type="submission" date="2018-05" db="EMBL/GenBank/DDBJ databases">
        <authorList>
            <person name="Lanie J.A."/>
            <person name="Ng W.-L."/>
            <person name="Kazmierczak K.M."/>
            <person name="Andrzejewski T.M."/>
            <person name="Davidsen T.M."/>
            <person name="Wayne K.J."/>
            <person name="Tettelin H."/>
            <person name="Glass J.I."/>
            <person name="Rusch D."/>
            <person name="Podicherti R."/>
            <person name="Tsui H.-C.T."/>
            <person name="Winkler M.E."/>
        </authorList>
    </citation>
    <scope>NUCLEOTIDE SEQUENCE</scope>
</reference>
<protein>
    <recommendedName>
        <fullName evidence="2">Acetyl-coenzyme A synthetase N-terminal domain-containing protein</fullName>
    </recommendedName>
</protein>
<accession>A0A382YRE3</accession>
<dbReference type="EMBL" id="UINC01177805">
    <property type="protein sequence ID" value="SVD85631.1"/>
    <property type="molecule type" value="Genomic_DNA"/>
</dbReference>
<organism evidence="1">
    <name type="scientific">marine metagenome</name>
    <dbReference type="NCBI Taxonomy" id="408172"/>
    <lineage>
        <taxon>unclassified sequences</taxon>
        <taxon>metagenomes</taxon>
        <taxon>ecological metagenomes</taxon>
    </lineage>
</organism>